<dbReference type="GO" id="GO:0010181">
    <property type="term" value="F:FMN binding"/>
    <property type="evidence" value="ECO:0007669"/>
    <property type="project" value="InterPro"/>
</dbReference>
<evidence type="ECO:0000256" key="1">
    <source>
        <dbReference type="ARBA" id="ARBA00038054"/>
    </source>
</evidence>
<dbReference type="Proteomes" id="UP000294743">
    <property type="component" value="Unassembled WGS sequence"/>
</dbReference>
<dbReference type="RefSeq" id="WP_134171210.1">
    <property type="nucleotide sequence ID" value="NZ_SODD01000054.1"/>
</dbReference>
<comment type="caution">
    <text evidence="3">The sequence shown here is derived from an EMBL/GenBank/DDBJ whole genome shotgun (WGS) entry which is preliminary data.</text>
</comment>
<reference evidence="3 4" key="1">
    <citation type="submission" date="2019-03" db="EMBL/GenBank/DDBJ databases">
        <title>Genomic Encyclopedia of Type Strains, Phase IV (KMG-IV): sequencing the most valuable type-strain genomes for metagenomic binning, comparative biology and taxonomic classification.</title>
        <authorList>
            <person name="Goeker M."/>
        </authorList>
    </citation>
    <scope>NUCLEOTIDE SEQUENCE [LARGE SCALE GENOMIC DNA]</scope>
    <source>
        <strain evidence="3 4">DSM 28867</strain>
    </source>
</reference>
<dbReference type="Pfam" id="PF01613">
    <property type="entry name" value="Flavin_Reduct"/>
    <property type="match status" value="1"/>
</dbReference>
<dbReference type="InterPro" id="IPR052174">
    <property type="entry name" value="Flavoredoxin"/>
</dbReference>
<evidence type="ECO:0000313" key="3">
    <source>
        <dbReference type="EMBL" id="TDW11057.1"/>
    </source>
</evidence>
<dbReference type="PANTHER" id="PTHR43567:SF5">
    <property type="entry name" value="HYPOTHETICAL CYTOSOLIC PROTEIN"/>
    <property type="match status" value="1"/>
</dbReference>
<sequence>MDHEVNIHEVLQLAGYDIFQGKSALLTAGGKDHFNMMTIGWGTVGIIWNKKVATTYVRRNRFTYNFMLANDFFTISMFDESYEKDLLYLGQTSGKDGNKLANTSLHAYEYKEGIMAYKEADITLVCRKLHVQDLSIVNHEIHNQFYTVEPVHTEIMGEVIAVIDNRSKDKTNK</sequence>
<name>A0A4R7Z8J0_9FIRM</name>
<dbReference type="AlphaFoldDB" id="A0A4R7Z8J0"/>
<dbReference type="OrthoDB" id="9791490at2"/>
<feature type="domain" description="Flavin reductase like" evidence="2">
    <location>
        <begin position="23"/>
        <end position="162"/>
    </location>
</feature>
<keyword evidence="4" id="KW-1185">Reference proteome</keyword>
<dbReference type="InterPro" id="IPR002563">
    <property type="entry name" value="Flavin_Rdtase-like_dom"/>
</dbReference>
<dbReference type="PANTHER" id="PTHR43567">
    <property type="entry name" value="FLAVOREDOXIN-RELATED-RELATED"/>
    <property type="match status" value="1"/>
</dbReference>
<comment type="similarity">
    <text evidence="1">Belongs to the flavoredoxin family.</text>
</comment>
<evidence type="ECO:0000259" key="2">
    <source>
        <dbReference type="Pfam" id="PF01613"/>
    </source>
</evidence>
<protein>
    <submittedName>
        <fullName evidence="3">Flavin reductase like protein</fullName>
    </submittedName>
</protein>
<proteinExistence type="inferred from homology"/>
<accession>A0A4R7Z8J0</accession>
<evidence type="ECO:0000313" key="4">
    <source>
        <dbReference type="Proteomes" id="UP000294743"/>
    </source>
</evidence>
<organism evidence="3 4">
    <name type="scientific">Breznakia blatticola</name>
    <dbReference type="NCBI Taxonomy" id="1754012"/>
    <lineage>
        <taxon>Bacteria</taxon>
        <taxon>Bacillati</taxon>
        <taxon>Bacillota</taxon>
        <taxon>Erysipelotrichia</taxon>
        <taxon>Erysipelotrichales</taxon>
        <taxon>Erysipelotrichaceae</taxon>
        <taxon>Breznakia</taxon>
    </lineage>
</organism>
<gene>
    <name evidence="3" type="ORF">EDD63_1545</name>
</gene>
<dbReference type="Gene3D" id="2.30.110.10">
    <property type="entry name" value="Electron Transport, Fmn-binding Protein, Chain A"/>
    <property type="match status" value="1"/>
</dbReference>
<dbReference type="GO" id="GO:0016646">
    <property type="term" value="F:oxidoreductase activity, acting on the CH-NH group of donors, NAD or NADP as acceptor"/>
    <property type="evidence" value="ECO:0007669"/>
    <property type="project" value="UniProtKB-ARBA"/>
</dbReference>
<dbReference type="EMBL" id="SODD01000054">
    <property type="protein sequence ID" value="TDW11057.1"/>
    <property type="molecule type" value="Genomic_DNA"/>
</dbReference>
<dbReference type="SUPFAM" id="SSF50475">
    <property type="entry name" value="FMN-binding split barrel"/>
    <property type="match status" value="1"/>
</dbReference>
<dbReference type="InterPro" id="IPR012349">
    <property type="entry name" value="Split_barrel_FMN-bd"/>
</dbReference>